<keyword evidence="6" id="KW-1133">Transmembrane helix</keyword>
<dbReference type="PANTHER" id="PTHR24421:SF10">
    <property type="entry name" value="NITRATE_NITRITE SENSOR PROTEIN NARQ"/>
    <property type="match status" value="1"/>
</dbReference>
<evidence type="ECO:0000256" key="3">
    <source>
        <dbReference type="ARBA" id="ARBA00022679"/>
    </source>
</evidence>
<feature type="transmembrane region" description="Helical" evidence="6">
    <location>
        <begin position="75"/>
        <end position="92"/>
    </location>
</feature>
<evidence type="ECO:0000256" key="5">
    <source>
        <dbReference type="ARBA" id="ARBA00023012"/>
    </source>
</evidence>
<keyword evidence="3" id="KW-0808">Transferase</keyword>
<feature type="transmembrane region" description="Helical" evidence="6">
    <location>
        <begin position="154"/>
        <end position="176"/>
    </location>
</feature>
<dbReference type="PANTHER" id="PTHR24421">
    <property type="entry name" value="NITRATE/NITRITE SENSOR PROTEIN NARX-RELATED"/>
    <property type="match status" value="1"/>
</dbReference>
<gene>
    <name evidence="7" type="ORF">EV384_4733</name>
</gene>
<keyword evidence="6" id="KW-0812">Transmembrane</keyword>
<comment type="caution">
    <text evidence="7">The sequence shown here is derived from an EMBL/GenBank/DDBJ whole genome shotgun (WGS) entry which is preliminary data.</text>
</comment>
<reference evidence="7 8" key="1">
    <citation type="submission" date="2019-02" db="EMBL/GenBank/DDBJ databases">
        <title>Sequencing the genomes of 1000 actinobacteria strains.</title>
        <authorList>
            <person name="Klenk H.-P."/>
        </authorList>
    </citation>
    <scope>NUCLEOTIDE SEQUENCE [LARGE SCALE GENOMIC DNA]</scope>
    <source>
        <strain evidence="7 8">DSM 45612</strain>
    </source>
</reference>
<dbReference type="Gene3D" id="3.30.565.10">
    <property type="entry name" value="Histidine kinase-like ATPase, C-terminal domain"/>
    <property type="match status" value="1"/>
</dbReference>
<name>A0A4Q8BDX8_9ACTN</name>
<keyword evidence="4" id="KW-0418">Kinase</keyword>
<evidence type="ECO:0000256" key="6">
    <source>
        <dbReference type="SAM" id="Phobius"/>
    </source>
</evidence>
<organism evidence="7 8">
    <name type="scientific">Micromonospora kangleipakensis</name>
    <dbReference type="NCBI Taxonomy" id="1077942"/>
    <lineage>
        <taxon>Bacteria</taxon>
        <taxon>Bacillati</taxon>
        <taxon>Actinomycetota</taxon>
        <taxon>Actinomycetes</taxon>
        <taxon>Micromonosporales</taxon>
        <taxon>Micromonosporaceae</taxon>
        <taxon>Micromonospora</taxon>
    </lineage>
</organism>
<keyword evidence="8" id="KW-1185">Reference proteome</keyword>
<feature type="transmembrane region" description="Helical" evidence="6">
    <location>
        <begin position="127"/>
        <end position="148"/>
    </location>
</feature>
<dbReference type="SUPFAM" id="SSF55874">
    <property type="entry name" value="ATPase domain of HSP90 chaperone/DNA topoisomerase II/histidine kinase"/>
    <property type="match status" value="1"/>
</dbReference>
<keyword evidence="5" id="KW-0902">Two-component regulatory system</keyword>
<dbReference type="EC" id="2.7.13.3" evidence="2"/>
<dbReference type="Proteomes" id="UP000294114">
    <property type="component" value="Unassembled WGS sequence"/>
</dbReference>
<evidence type="ECO:0000313" key="8">
    <source>
        <dbReference type="Proteomes" id="UP000294114"/>
    </source>
</evidence>
<dbReference type="InterPro" id="IPR050482">
    <property type="entry name" value="Sensor_HK_TwoCompSys"/>
</dbReference>
<dbReference type="GO" id="GO:0000160">
    <property type="term" value="P:phosphorelay signal transduction system"/>
    <property type="evidence" value="ECO:0007669"/>
    <property type="project" value="UniProtKB-KW"/>
</dbReference>
<dbReference type="InterPro" id="IPR036890">
    <property type="entry name" value="HATPase_C_sf"/>
</dbReference>
<evidence type="ECO:0000313" key="7">
    <source>
        <dbReference type="EMBL" id="RZU76117.1"/>
    </source>
</evidence>
<dbReference type="CDD" id="cd16917">
    <property type="entry name" value="HATPase_UhpB-NarQ-NarX-like"/>
    <property type="match status" value="1"/>
</dbReference>
<evidence type="ECO:0000256" key="4">
    <source>
        <dbReference type="ARBA" id="ARBA00022777"/>
    </source>
</evidence>
<proteinExistence type="predicted"/>
<protein>
    <recommendedName>
        <fullName evidence="2">histidine kinase</fullName>
        <ecNumber evidence="2">2.7.13.3</ecNumber>
    </recommendedName>
</protein>
<dbReference type="EMBL" id="SHLD01000001">
    <property type="protein sequence ID" value="RZU76117.1"/>
    <property type="molecule type" value="Genomic_DNA"/>
</dbReference>
<dbReference type="RefSeq" id="WP_130336572.1">
    <property type="nucleotide sequence ID" value="NZ_SHLD01000001.1"/>
</dbReference>
<feature type="transmembrane region" description="Helical" evidence="6">
    <location>
        <begin position="98"/>
        <end position="115"/>
    </location>
</feature>
<sequence>MSVVSALDLLVGAVVLGSGAVAWRTRPGSRVGLLMVLAGLAWFAGYLTPSLVFLHRGPLTHLHLAYPTGRLRGPLSWVAVAAAYLAAITEAFARSPWLQVILAALVVVTAFQVFGRTSGPARVAARPALLAACAFALVLLLGGVNQLFAWRLDLPVLLAYDTVVALVVVVLLVDLLRGGWTDAALAELVTNVGRGLPTGLRAQLRRAMGDPAVEIGLWRADRGSYVAEDGTVLDLTGDNRAATRVDEGDEPLAVVAHDPVLLGDPELIAGVASVVRLAVSNNRLNAEIDAAVTELRASRRRLVEIGDAQCRRLEAVLVAGPYEQLDLAAGILRECGPLNGERDRLLIELHAARAEMDAFARGVRPPSLAAGGLSAALRELAQRSAVPVTVTADVRRLPPAVEAAVYFCCSEGLANIAKHAGATAASIEITADGRKVVAHIGDDGGGGADRRSAGLRGLADRVEALDGILTVVSPPGGGTQLVVSLPLAGKEE</sequence>
<dbReference type="AlphaFoldDB" id="A0A4Q8BDX8"/>
<feature type="transmembrane region" description="Helical" evidence="6">
    <location>
        <begin position="32"/>
        <end position="54"/>
    </location>
</feature>
<comment type="catalytic activity">
    <reaction evidence="1">
        <text>ATP + protein L-histidine = ADP + protein N-phospho-L-histidine.</text>
        <dbReference type="EC" id="2.7.13.3"/>
    </reaction>
</comment>
<evidence type="ECO:0000256" key="1">
    <source>
        <dbReference type="ARBA" id="ARBA00000085"/>
    </source>
</evidence>
<dbReference type="OrthoDB" id="4198152at2"/>
<keyword evidence="6" id="KW-0472">Membrane</keyword>
<dbReference type="GO" id="GO:0004673">
    <property type="term" value="F:protein histidine kinase activity"/>
    <property type="evidence" value="ECO:0007669"/>
    <property type="project" value="UniProtKB-EC"/>
</dbReference>
<evidence type="ECO:0000256" key="2">
    <source>
        <dbReference type="ARBA" id="ARBA00012438"/>
    </source>
</evidence>
<accession>A0A4Q8BDX8</accession>